<dbReference type="Pfam" id="PF04355">
    <property type="entry name" value="BamE"/>
    <property type="match status" value="1"/>
</dbReference>
<keyword evidence="4" id="KW-0564">Palmitate</keyword>
<dbReference type="InterPro" id="IPR026592">
    <property type="entry name" value="BamE"/>
</dbReference>
<organism evidence="7 8">
    <name type="scientific">Kangiella japonica</name>
    <dbReference type="NCBI Taxonomy" id="647384"/>
    <lineage>
        <taxon>Bacteria</taxon>
        <taxon>Pseudomonadati</taxon>
        <taxon>Pseudomonadota</taxon>
        <taxon>Gammaproteobacteria</taxon>
        <taxon>Kangiellales</taxon>
        <taxon>Kangiellaceae</taxon>
        <taxon>Kangiella</taxon>
    </lineage>
</organism>
<feature type="chain" id="PRO_5046255187" description="Outer membrane protein assembly factor BamE" evidence="5">
    <location>
        <begin position="23"/>
        <end position="104"/>
    </location>
</feature>
<dbReference type="HAMAP" id="MF_00925">
    <property type="entry name" value="OM_assembly_BamE"/>
    <property type="match status" value="1"/>
</dbReference>
<sequence>MKKLFCLSLLIALSTACVYTPAIQQGNILQQEEVNKIEPGMTKEQIAFILGKPALDTNLEENTWYYLYYMKPTSGETRSKRLILHFVDNKLERMEGTIKPEKES</sequence>
<accession>A0ABN0SYJ3</accession>
<evidence type="ECO:0000259" key="6">
    <source>
        <dbReference type="Pfam" id="PF04355"/>
    </source>
</evidence>
<dbReference type="PANTHER" id="PTHR37482">
    <property type="entry name" value="OUTER MEMBRANE PROTEIN ASSEMBLY FACTOR BAME"/>
    <property type="match status" value="1"/>
</dbReference>
<comment type="subcellular location">
    <subcellularLocation>
        <location evidence="4">Cell outer membrane</location>
        <topology evidence="4">Lipid-anchor</topology>
    </subcellularLocation>
</comment>
<feature type="signal peptide" evidence="5">
    <location>
        <begin position="1"/>
        <end position="22"/>
    </location>
</feature>
<dbReference type="Gene3D" id="3.30.1450.10">
    <property type="match status" value="1"/>
</dbReference>
<evidence type="ECO:0000256" key="1">
    <source>
        <dbReference type="ARBA" id="ARBA00022729"/>
    </source>
</evidence>
<dbReference type="InterPro" id="IPR037873">
    <property type="entry name" value="BamE-like"/>
</dbReference>
<protein>
    <recommendedName>
        <fullName evidence="4">Outer membrane protein assembly factor BamE</fullName>
    </recommendedName>
</protein>
<keyword evidence="1 4" id="KW-0732">Signal</keyword>
<keyword evidence="4" id="KW-0449">Lipoprotein</keyword>
<keyword evidence="2 4" id="KW-0472">Membrane</keyword>
<dbReference type="InterPro" id="IPR007450">
    <property type="entry name" value="BamE_dom"/>
</dbReference>
<dbReference type="PROSITE" id="PS51257">
    <property type="entry name" value="PROKAR_LIPOPROTEIN"/>
    <property type="match status" value="1"/>
</dbReference>
<evidence type="ECO:0000256" key="5">
    <source>
        <dbReference type="SAM" id="SignalP"/>
    </source>
</evidence>
<evidence type="ECO:0000256" key="3">
    <source>
        <dbReference type="ARBA" id="ARBA00023237"/>
    </source>
</evidence>
<comment type="caution">
    <text evidence="7">The sequence shown here is derived from an EMBL/GenBank/DDBJ whole genome shotgun (WGS) entry which is preliminary data.</text>
</comment>
<feature type="domain" description="Outer membrane protein assembly factor BamE" evidence="6">
    <location>
        <begin position="26"/>
        <end position="94"/>
    </location>
</feature>
<comment type="similarity">
    <text evidence="4">Belongs to the BamE family.</text>
</comment>
<evidence type="ECO:0000256" key="4">
    <source>
        <dbReference type="HAMAP-Rule" id="MF_00925"/>
    </source>
</evidence>
<proteinExistence type="inferred from homology"/>
<dbReference type="Proteomes" id="UP001501221">
    <property type="component" value="Unassembled WGS sequence"/>
</dbReference>
<dbReference type="RefSeq" id="WP_343988196.1">
    <property type="nucleotide sequence ID" value="NZ_BAAAFM010000003.1"/>
</dbReference>
<evidence type="ECO:0000313" key="8">
    <source>
        <dbReference type="Proteomes" id="UP001501221"/>
    </source>
</evidence>
<reference evidence="7 8" key="1">
    <citation type="journal article" date="2019" name="Int. J. Syst. Evol. Microbiol.">
        <title>The Global Catalogue of Microorganisms (GCM) 10K type strain sequencing project: providing services to taxonomists for standard genome sequencing and annotation.</title>
        <authorList>
            <consortium name="The Broad Institute Genomics Platform"/>
            <consortium name="The Broad Institute Genome Sequencing Center for Infectious Disease"/>
            <person name="Wu L."/>
            <person name="Ma J."/>
        </authorList>
    </citation>
    <scope>NUCLEOTIDE SEQUENCE [LARGE SCALE GENOMIC DNA]</scope>
    <source>
        <strain evidence="7 8">JCM 16211</strain>
    </source>
</reference>
<comment type="function">
    <text evidence="4">Part of the outer membrane protein assembly complex, which is involved in assembly and insertion of beta-barrel proteins into the outer membrane.</text>
</comment>
<keyword evidence="3 4" id="KW-0998">Cell outer membrane</keyword>
<comment type="subunit">
    <text evidence="4">Part of the Bam complex.</text>
</comment>
<evidence type="ECO:0000313" key="7">
    <source>
        <dbReference type="EMBL" id="GAA0206601.1"/>
    </source>
</evidence>
<evidence type="ECO:0000256" key="2">
    <source>
        <dbReference type="ARBA" id="ARBA00023136"/>
    </source>
</evidence>
<gene>
    <name evidence="4" type="primary">bamE</name>
    <name evidence="7" type="ORF">GCM10009123_12570</name>
</gene>
<keyword evidence="8" id="KW-1185">Reference proteome</keyword>
<dbReference type="PANTHER" id="PTHR37482:SF1">
    <property type="entry name" value="OUTER MEMBRANE PROTEIN ASSEMBLY FACTOR BAME"/>
    <property type="match status" value="1"/>
</dbReference>
<dbReference type="EMBL" id="BAAAFM010000003">
    <property type="protein sequence ID" value="GAA0206601.1"/>
    <property type="molecule type" value="Genomic_DNA"/>
</dbReference>
<name>A0ABN0SYJ3_9GAMM</name>